<evidence type="ECO:0000256" key="9">
    <source>
        <dbReference type="ARBA" id="ARBA00022958"/>
    </source>
</evidence>
<evidence type="ECO:0000256" key="15">
    <source>
        <dbReference type="ARBA" id="ARBA00048238"/>
    </source>
</evidence>
<comment type="catalytic activity">
    <reaction evidence="1 18 19">
        <text>(6R)-NADHX = (6S)-NADHX</text>
        <dbReference type="Rhea" id="RHEA:32215"/>
        <dbReference type="ChEBI" id="CHEBI:64074"/>
        <dbReference type="ChEBI" id="CHEBI:64075"/>
        <dbReference type="EC" id="5.1.99.6"/>
    </reaction>
</comment>
<dbReference type="InterPro" id="IPR000631">
    <property type="entry name" value="CARKD"/>
</dbReference>
<dbReference type="Pfam" id="PF01256">
    <property type="entry name" value="Carb_kinase"/>
    <property type="match status" value="1"/>
</dbReference>
<feature type="binding site" evidence="18">
    <location>
        <begin position="62"/>
        <end position="66"/>
    </location>
    <ligand>
        <name>(6S)-NADPHX</name>
        <dbReference type="ChEBI" id="CHEBI:64076"/>
    </ligand>
</feature>
<dbReference type="KEGG" id="asip:AQUSIP_03070"/>
<evidence type="ECO:0000256" key="2">
    <source>
        <dbReference type="ARBA" id="ARBA00000909"/>
    </source>
</evidence>
<dbReference type="Gene3D" id="3.40.50.10260">
    <property type="entry name" value="YjeF N-terminal domain"/>
    <property type="match status" value="1"/>
</dbReference>
<evidence type="ECO:0000256" key="12">
    <source>
        <dbReference type="ARBA" id="ARBA00023239"/>
    </source>
</evidence>
<keyword evidence="6 17" id="KW-0547">Nucleotide-binding</keyword>
<reference evidence="22 23" key="1">
    <citation type="submission" date="2019-08" db="EMBL/GenBank/DDBJ databases">
        <authorList>
            <person name="Guy L."/>
        </authorList>
    </citation>
    <scope>NUCLEOTIDE SEQUENCE [LARGE SCALE GENOMIC DNA]</scope>
    <source>
        <strain evidence="22 23">SGT-108</strain>
    </source>
</reference>
<comment type="similarity">
    <text evidence="17">Belongs to the NnrD/CARKD family.</text>
</comment>
<dbReference type="GO" id="GO:0046872">
    <property type="term" value="F:metal ion binding"/>
    <property type="evidence" value="ECO:0007669"/>
    <property type="project" value="UniProtKB-UniRule"/>
</dbReference>
<evidence type="ECO:0000259" key="20">
    <source>
        <dbReference type="PROSITE" id="PS51383"/>
    </source>
</evidence>
<dbReference type="PANTHER" id="PTHR12592">
    <property type="entry name" value="ATP-DEPENDENT (S)-NAD(P)H-HYDRATE DEHYDRATASE FAMILY MEMBER"/>
    <property type="match status" value="1"/>
</dbReference>
<dbReference type="EC" id="4.2.1.136" evidence="19"/>
<dbReference type="NCBIfam" id="TIGR00197">
    <property type="entry name" value="yjeF_nterm"/>
    <property type="match status" value="1"/>
</dbReference>
<dbReference type="RefSeq" id="WP_172622690.1">
    <property type="nucleotide sequence ID" value="NZ_LR699119.1"/>
</dbReference>
<evidence type="ECO:0000256" key="4">
    <source>
        <dbReference type="ARBA" id="ARBA00009524"/>
    </source>
</evidence>
<comment type="caution">
    <text evidence="18">Lacks conserved residue(s) required for the propagation of feature annotation.</text>
</comment>
<evidence type="ECO:0000313" key="22">
    <source>
        <dbReference type="EMBL" id="VVC75032.1"/>
    </source>
</evidence>
<keyword evidence="5 18" id="KW-0479">Metal-binding</keyword>
<feature type="binding site" evidence="18">
    <location>
        <position position="163"/>
    </location>
    <ligand>
        <name>K(+)</name>
        <dbReference type="ChEBI" id="CHEBI:29103"/>
    </ligand>
</feature>
<evidence type="ECO:0000256" key="11">
    <source>
        <dbReference type="ARBA" id="ARBA00023235"/>
    </source>
</evidence>
<evidence type="ECO:0000256" key="7">
    <source>
        <dbReference type="ARBA" id="ARBA00022840"/>
    </source>
</evidence>
<dbReference type="SUPFAM" id="SSF53613">
    <property type="entry name" value="Ribokinase-like"/>
    <property type="match status" value="1"/>
</dbReference>
<feature type="binding site" evidence="17">
    <location>
        <position position="435"/>
    </location>
    <ligand>
        <name>AMP</name>
        <dbReference type="ChEBI" id="CHEBI:456215"/>
    </ligand>
</feature>
<evidence type="ECO:0000256" key="17">
    <source>
        <dbReference type="HAMAP-Rule" id="MF_01965"/>
    </source>
</evidence>
<dbReference type="PROSITE" id="PS51385">
    <property type="entry name" value="YJEF_N"/>
    <property type="match status" value="1"/>
</dbReference>
<dbReference type="EC" id="5.1.99.6" evidence="19"/>
<dbReference type="Gene3D" id="3.40.1190.20">
    <property type="match status" value="1"/>
</dbReference>
<feature type="binding site" evidence="18">
    <location>
        <position position="160"/>
    </location>
    <ligand>
        <name>(6S)-NADPHX</name>
        <dbReference type="ChEBI" id="CHEBI:64076"/>
    </ligand>
</feature>
<comment type="cofactor">
    <cofactor evidence="17">
        <name>Mg(2+)</name>
        <dbReference type="ChEBI" id="CHEBI:18420"/>
    </cofactor>
</comment>
<feature type="binding site" evidence="18">
    <location>
        <position position="63"/>
    </location>
    <ligand>
        <name>K(+)</name>
        <dbReference type="ChEBI" id="CHEBI:29103"/>
    </ligand>
</feature>
<dbReference type="PANTHER" id="PTHR12592:SF0">
    <property type="entry name" value="ATP-DEPENDENT (S)-NAD(P)H-HYDRATE DEHYDRATASE"/>
    <property type="match status" value="1"/>
</dbReference>
<protein>
    <recommendedName>
        <fullName evidence="19">Bifunctional NAD(P)H-hydrate repair enzyme</fullName>
    </recommendedName>
    <alternativeName>
        <fullName evidence="19">Nicotinamide nucleotide repair protein</fullName>
    </alternativeName>
    <domain>
        <recommendedName>
            <fullName evidence="19">ADP-dependent (S)-NAD(P)H-hydrate dehydratase</fullName>
            <ecNumber evidence="19">4.2.1.136</ecNumber>
        </recommendedName>
        <alternativeName>
            <fullName evidence="19">ADP-dependent NAD(P)HX dehydratase</fullName>
        </alternativeName>
    </domain>
    <domain>
        <recommendedName>
            <fullName evidence="19">NAD(P)H-hydrate epimerase</fullName>
            <ecNumber evidence="19">5.1.99.6</ecNumber>
        </recommendedName>
    </domain>
</protein>
<dbReference type="Proteomes" id="UP000324194">
    <property type="component" value="Chromosome 1"/>
</dbReference>
<keyword evidence="9 18" id="KW-0630">Potassium</keyword>
<evidence type="ECO:0000256" key="18">
    <source>
        <dbReference type="HAMAP-Rule" id="MF_01966"/>
    </source>
</evidence>
<keyword evidence="13" id="KW-0511">Multifunctional enzyme</keyword>
<feature type="binding site" evidence="17">
    <location>
        <position position="436"/>
    </location>
    <ligand>
        <name>(6S)-NADPHX</name>
        <dbReference type="ChEBI" id="CHEBI:64076"/>
    </ligand>
</feature>
<comment type="catalytic activity">
    <reaction evidence="2 18 19">
        <text>(6R)-NADPHX = (6S)-NADPHX</text>
        <dbReference type="Rhea" id="RHEA:32227"/>
        <dbReference type="ChEBI" id="CHEBI:64076"/>
        <dbReference type="ChEBI" id="CHEBI:64077"/>
        <dbReference type="EC" id="5.1.99.6"/>
    </reaction>
</comment>
<keyword evidence="8 17" id="KW-0521">NADP</keyword>
<organism evidence="22 23">
    <name type="scientific">Aquicella siphonis</name>
    <dbReference type="NCBI Taxonomy" id="254247"/>
    <lineage>
        <taxon>Bacteria</taxon>
        <taxon>Pseudomonadati</taxon>
        <taxon>Pseudomonadota</taxon>
        <taxon>Gammaproteobacteria</taxon>
        <taxon>Legionellales</taxon>
        <taxon>Coxiellaceae</taxon>
        <taxon>Aquicella</taxon>
    </lineage>
</organism>
<sequence>MQSIKTPIYQARQIREIENLAQQKFGVTGHVLMQRAGKAAFDFLHRRWPQAHKVAVFCGSGNNGGDGYVLALNAQERGLDVSVWQVGSHDNMKEEAKQALDACRHAQVPMSRFDDKVNLQHPDVVVDAICGIGAHENLREEVIAAVRKIHKAQVPVLAIDMPTGVEADTGRILGAAVHATATITFIGLKLGLLTGSGIANAGDLVCHDLQLPSDLLSSIDPVAEKIHLSAYHALLKSRPRDWHKGLSGHVLVIGGDEGYSGAPRMAAEAALRVGAGLVTIVTRLEHAAMLNISRPEIMCRGVSSPEEMDRLIARADLAVLGPGLGQSQWSRSLWEYVLKQNLPLVVDADGLNLLSQSARFNENWVLTPHPGEAARLTGVTVQEVQSDRLACIRELGRRYGGTCVLKGAGSLVCAPGSLVALCDKGNPGMASAGMGDILSGVIGGLIAQGIPMGEAAKLGVCMHAMAGDLAAKDGERGMIATDLLPYLRRLCNPVQPHL</sequence>
<dbReference type="InterPro" id="IPR029056">
    <property type="entry name" value="Ribokinase-like"/>
</dbReference>
<keyword evidence="12 17" id="KW-0456">Lyase</keyword>
<dbReference type="AlphaFoldDB" id="A0A5E4PET9"/>
<comment type="function">
    <text evidence="17">Catalyzes the dehydration of the S-form of NAD(P)HX at the expense of ADP, which is converted to AMP. Together with NAD(P)HX epimerase, which catalyzes the epimerization of the S- and R-forms, the enzyme allows the repair of both epimers of NAD(P)HX, a damaged form of NAD(P)H that is a result of enzymatic or heat-dependent hydration.</text>
</comment>
<comment type="catalytic activity">
    <reaction evidence="15 17 19">
        <text>(6S)-NADHX + ADP = AMP + phosphate + NADH + H(+)</text>
        <dbReference type="Rhea" id="RHEA:32223"/>
        <dbReference type="ChEBI" id="CHEBI:15378"/>
        <dbReference type="ChEBI" id="CHEBI:43474"/>
        <dbReference type="ChEBI" id="CHEBI:57945"/>
        <dbReference type="ChEBI" id="CHEBI:64074"/>
        <dbReference type="ChEBI" id="CHEBI:456215"/>
        <dbReference type="ChEBI" id="CHEBI:456216"/>
        <dbReference type="EC" id="4.2.1.136"/>
    </reaction>
</comment>
<name>A0A5E4PET9_9COXI</name>
<comment type="similarity">
    <text evidence="18">Belongs to the NnrE/AIBP family.</text>
</comment>
<dbReference type="Pfam" id="PF03853">
    <property type="entry name" value="YjeF_N"/>
    <property type="match status" value="1"/>
</dbReference>
<keyword evidence="7 17" id="KW-0067">ATP-binding</keyword>
<feature type="binding site" evidence="17">
    <location>
        <position position="323"/>
    </location>
    <ligand>
        <name>(6S)-NADPHX</name>
        <dbReference type="ChEBI" id="CHEBI:64076"/>
    </ligand>
</feature>
<proteinExistence type="inferred from homology"/>
<feature type="binding site" evidence="17">
    <location>
        <position position="369"/>
    </location>
    <ligand>
        <name>(6S)-NADPHX</name>
        <dbReference type="ChEBI" id="CHEBI:64076"/>
    </ligand>
</feature>
<keyword evidence="11 18" id="KW-0413">Isomerase</keyword>
<dbReference type="NCBIfam" id="TIGR00196">
    <property type="entry name" value="yjeF_cterm"/>
    <property type="match status" value="1"/>
</dbReference>
<evidence type="ECO:0000256" key="13">
    <source>
        <dbReference type="ARBA" id="ARBA00023268"/>
    </source>
</evidence>
<evidence type="ECO:0000256" key="6">
    <source>
        <dbReference type="ARBA" id="ARBA00022741"/>
    </source>
</evidence>
<feature type="binding site" evidence="18">
    <location>
        <position position="127"/>
    </location>
    <ligand>
        <name>K(+)</name>
        <dbReference type="ChEBI" id="CHEBI:29103"/>
    </ligand>
</feature>
<comment type="catalytic activity">
    <reaction evidence="16 17 19">
        <text>(6S)-NADPHX + ADP = AMP + phosphate + NADPH + H(+)</text>
        <dbReference type="Rhea" id="RHEA:32235"/>
        <dbReference type="ChEBI" id="CHEBI:15378"/>
        <dbReference type="ChEBI" id="CHEBI:43474"/>
        <dbReference type="ChEBI" id="CHEBI:57783"/>
        <dbReference type="ChEBI" id="CHEBI:64076"/>
        <dbReference type="ChEBI" id="CHEBI:456215"/>
        <dbReference type="ChEBI" id="CHEBI:456216"/>
        <dbReference type="EC" id="4.2.1.136"/>
    </reaction>
</comment>
<dbReference type="InterPro" id="IPR004443">
    <property type="entry name" value="YjeF_N_dom"/>
</dbReference>
<evidence type="ECO:0000256" key="19">
    <source>
        <dbReference type="PIRNR" id="PIRNR017184"/>
    </source>
</evidence>
<gene>
    <name evidence="22" type="primary">nnr</name>
    <name evidence="17" type="synonym">nnrD</name>
    <name evidence="18" type="synonym">nnrE</name>
    <name evidence="22" type="ORF">AQUSIP_03070</name>
</gene>
<comment type="function">
    <text evidence="18">Catalyzes the epimerization of the S- and R-forms of NAD(P)HX, a damaged form of NAD(P)H that is a result of enzymatic or heat-dependent hydration. This is a prerequisite for the S-specific NAD(P)H-hydrate dehydratase to allow the repair of both epimers of NAD(P)HX.</text>
</comment>
<dbReference type="InterPro" id="IPR030677">
    <property type="entry name" value="Nnr"/>
</dbReference>
<comment type="similarity">
    <text evidence="3 19">In the N-terminal section; belongs to the NnrE/AIBP family.</text>
</comment>
<feature type="binding site" evidence="18">
    <location>
        <begin position="131"/>
        <end position="137"/>
    </location>
    <ligand>
        <name>(6S)-NADPHX</name>
        <dbReference type="ChEBI" id="CHEBI:64076"/>
    </ligand>
</feature>
<feature type="binding site" evidence="17">
    <location>
        <position position="262"/>
    </location>
    <ligand>
        <name>(6S)-NADPHX</name>
        <dbReference type="ChEBI" id="CHEBI:64076"/>
    </ligand>
</feature>
<dbReference type="PROSITE" id="PS51383">
    <property type="entry name" value="YJEF_C_3"/>
    <property type="match status" value="1"/>
</dbReference>
<evidence type="ECO:0000256" key="16">
    <source>
        <dbReference type="ARBA" id="ARBA00049209"/>
    </source>
</evidence>
<comment type="similarity">
    <text evidence="4 19">In the C-terminal section; belongs to the NnrD/CARKD family.</text>
</comment>
<keyword evidence="10 17" id="KW-0520">NAD</keyword>
<accession>A0A5E4PET9</accession>
<dbReference type="CDD" id="cd01171">
    <property type="entry name" value="YXKO-related"/>
    <property type="match status" value="1"/>
</dbReference>
<dbReference type="GO" id="GO:0005524">
    <property type="term" value="F:ATP binding"/>
    <property type="evidence" value="ECO:0007669"/>
    <property type="project" value="UniProtKB-UniRule"/>
</dbReference>
<feature type="binding site" evidence="17">
    <location>
        <begin position="406"/>
        <end position="410"/>
    </location>
    <ligand>
        <name>AMP</name>
        <dbReference type="ChEBI" id="CHEBI:456215"/>
    </ligand>
</feature>
<dbReference type="GO" id="GO:0110051">
    <property type="term" value="P:metabolite repair"/>
    <property type="evidence" value="ECO:0007669"/>
    <property type="project" value="TreeGrafter"/>
</dbReference>
<dbReference type="HAMAP" id="MF_01966">
    <property type="entry name" value="NADHX_epimerase"/>
    <property type="match status" value="1"/>
</dbReference>
<evidence type="ECO:0000259" key="21">
    <source>
        <dbReference type="PROSITE" id="PS51385"/>
    </source>
</evidence>
<dbReference type="GO" id="GO:0046496">
    <property type="term" value="P:nicotinamide nucleotide metabolic process"/>
    <property type="evidence" value="ECO:0007669"/>
    <property type="project" value="UniProtKB-UniRule"/>
</dbReference>
<evidence type="ECO:0000256" key="1">
    <source>
        <dbReference type="ARBA" id="ARBA00000013"/>
    </source>
</evidence>
<comment type="function">
    <text evidence="14 19">Bifunctional enzyme that catalyzes the epimerization of the S- and R-forms of NAD(P)HX and the dehydration of the S-form of NAD(P)HX at the expense of ADP, which is converted to AMP. This allows the repair of both epimers of NAD(P)HX, a damaged form of NAD(P)H that is a result of enzymatic or heat-dependent hydration.</text>
</comment>
<dbReference type="InterPro" id="IPR036652">
    <property type="entry name" value="YjeF_N_dom_sf"/>
</dbReference>
<dbReference type="HAMAP" id="MF_01965">
    <property type="entry name" value="NADHX_dehydratase"/>
    <property type="match status" value="1"/>
</dbReference>
<feature type="domain" description="YjeF C-terminal" evidence="20">
    <location>
        <begin position="227"/>
        <end position="494"/>
    </location>
</feature>
<evidence type="ECO:0000256" key="5">
    <source>
        <dbReference type="ARBA" id="ARBA00022723"/>
    </source>
</evidence>
<evidence type="ECO:0000256" key="3">
    <source>
        <dbReference type="ARBA" id="ARBA00006001"/>
    </source>
</evidence>
<dbReference type="GO" id="GO:0052856">
    <property type="term" value="F:NAD(P)HX epimerase activity"/>
    <property type="evidence" value="ECO:0007669"/>
    <property type="project" value="UniProtKB-UniRule"/>
</dbReference>
<evidence type="ECO:0000256" key="10">
    <source>
        <dbReference type="ARBA" id="ARBA00023027"/>
    </source>
</evidence>
<dbReference type="SUPFAM" id="SSF64153">
    <property type="entry name" value="YjeF N-terminal domain-like"/>
    <property type="match status" value="1"/>
</dbReference>
<evidence type="ECO:0000256" key="8">
    <source>
        <dbReference type="ARBA" id="ARBA00022857"/>
    </source>
</evidence>
<feature type="domain" description="YjeF N-terminal" evidence="21">
    <location>
        <begin position="14"/>
        <end position="217"/>
    </location>
</feature>
<dbReference type="EMBL" id="LR699119">
    <property type="protein sequence ID" value="VVC75032.1"/>
    <property type="molecule type" value="Genomic_DNA"/>
</dbReference>
<evidence type="ECO:0000313" key="23">
    <source>
        <dbReference type="Proteomes" id="UP000324194"/>
    </source>
</evidence>
<keyword evidence="23" id="KW-1185">Reference proteome</keyword>
<dbReference type="GO" id="GO:0052855">
    <property type="term" value="F:ADP-dependent NAD(P)H-hydrate dehydratase activity"/>
    <property type="evidence" value="ECO:0007669"/>
    <property type="project" value="UniProtKB-UniRule"/>
</dbReference>
<comment type="subunit">
    <text evidence="17">Homotetramer.</text>
</comment>
<comment type="cofactor">
    <cofactor evidence="18 19">
        <name>K(+)</name>
        <dbReference type="ChEBI" id="CHEBI:29103"/>
    </cofactor>
    <text evidence="18 19">Binds 1 potassium ion per subunit.</text>
</comment>
<evidence type="ECO:0000256" key="14">
    <source>
        <dbReference type="ARBA" id="ARBA00025153"/>
    </source>
</evidence>
<dbReference type="PIRSF" id="PIRSF017184">
    <property type="entry name" value="Nnr"/>
    <property type="match status" value="1"/>
</dbReference>